<evidence type="ECO:0000259" key="4">
    <source>
        <dbReference type="Pfam" id="PF12971"/>
    </source>
</evidence>
<protein>
    <recommendedName>
        <fullName evidence="8">Alpha-N-acetylglucosaminidase</fullName>
    </recommendedName>
</protein>
<dbReference type="PANTHER" id="PTHR12872:SF1">
    <property type="entry name" value="ALPHA-N-ACETYLGLUCOSAMINIDASE"/>
    <property type="match status" value="1"/>
</dbReference>
<feature type="signal peptide" evidence="2">
    <location>
        <begin position="1"/>
        <end position="18"/>
    </location>
</feature>
<dbReference type="InterPro" id="IPR024240">
    <property type="entry name" value="NAGLU_N"/>
</dbReference>
<evidence type="ECO:0000313" key="6">
    <source>
        <dbReference type="EMBL" id="KKK12043.1"/>
    </source>
</evidence>
<feature type="domain" description="Alpha-N-acetylglucosaminidase C-terminal" evidence="5">
    <location>
        <begin position="467"/>
        <end position="728"/>
    </location>
</feature>
<proteinExistence type="predicted"/>
<keyword evidence="2" id="KW-0732">Signal</keyword>
<keyword evidence="7" id="KW-1185">Reference proteome</keyword>
<dbReference type="Pfam" id="PF12971">
    <property type="entry name" value="NAGLU_N"/>
    <property type="match status" value="1"/>
</dbReference>
<gene>
    <name evidence="6" type="ORF">ARAM_000981</name>
</gene>
<dbReference type="Gene3D" id="3.30.379.10">
    <property type="entry name" value="Chitobiase/beta-hexosaminidase domain 2-like"/>
    <property type="match status" value="1"/>
</dbReference>
<accession>A0A0F8TXE7</accession>
<dbReference type="Pfam" id="PF12972">
    <property type="entry name" value="NAGLU_C"/>
    <property type="match status" value="1"/>
</dbReference>
<organism evidence="6 7">
    <name type="scientific">Aspergillus rambellii</name>
    <dbReference type="NCBI Taxonomy" id="308745"/>
    <lineage>
        <taxon>Eukaryota</taxon>
        <taxon>Fungi</taxon>
        <taxon>Dikarya</taxon>
        <taxon>Ascomycota</taxon>
        <taxon>Pezizomycotina</taxon>
        <taxon>Eurotiomycetes</taxon>
        <taxon>Eurotiomycetidae</taxon>
        <taxon>Eurotiales</taxon>
        <taxon>Aspergillaceae</taxon>
        <taxon>Aspergillus</taxon>
        <taxon>Aspergillus subgen. Nidulantes</taxon>
    </lineage>
</organism>
<dbReference type="AlphaFoldDB" id="A0A0F8TXE7"/>
<dbReference type="PANTHER" id="PTHR12872">
    <property type="entry name" value="ALPHA-N-ACETYLGLUCOSAMINIDASE"/>
    <property type="match status" value="1"/>
</dbReference>
<evidence type="ECO:0000313" key="7">
    <source>
        <dbReference type="Proteomes" id="UP000034291"/>
    </source>
</evidence>
<keyword evidence="1" id="KW-0378">Hydrolase</keyword>
<dbReference type="InterPro" id="IPR024733">
    <property type="entry name" value="NAGLU_tim-barrel"/>
</dbReference>
<evidence type="ECO:0008006" key="8">
    <source>
        <dbReference type="Google" id="ProtNLM"/>
    </source>
</evidence>
<evidence type="ECO:0000256" key="2">
    <source>
        <dbReference type="SAM" id="SignalP"/>
    </source>
</evidence>
<dbReference type="SUPFAM" id="SSF51445">
    <property type="entry name" value="(Trans)glycosidases"/>
    <property type="match status" value="1"/>
</dbReference>
<evidence type="ECO:0000256" key="1">
    <source>
        <dbReference type="ARBA" id="ARBA00022801"/>
    </source>
</evidence>
<evidence type="ECO:0000259" key="3">
    <source>
        <dbReference type="Pfam" id="PF05089"/>
    </source>
</evidence>
<dbReference type="OrthoDB" id="64736at2759"/>
<dbReference type="InterPro" id="IPR029018">
    <property type="entry name" value="Hex-like_dom2"/>
</dbReference>
<dbReference type="Proteomes" id="UP000034291">
    <property type="component" value="Unassembled WGS sequence"/>
</dbReference>
<feature type="chain" id="PRO_5002528494" description="Alpha-N-acetylglucosaminidase" evidence="2">
    <location>
        <begin position="19"/>
        <end position="745"/>
    </location>
</feature>
<dbReference type="EMBL" id="JZBS01004128">
    <property type="protein sequence ID" value="KKK12043.1"/>
    <property type="molecule type" value="Genomic_DNA"/>
</dbReference>
<name>A0A0F8TXE7_9EURO</name>
<reference evidence="6 7" key="1">
    <citation type="submission" date="2015-02" db="EMBL/GenBank/DDBJ databases">
        <title>Draft Genome Sequences of Two Closely-Related Aflatoxigenic Aspergillus Species Obtained from the Cote d'Ivoire.</title>
        <authorList>
            <person name="Moore G.G."/>
            <person name="Beltz S.B."/>
            <person name="Mack B.M."/>
        </authorList>
    </citation>
    <scope>NUCLEOTIDE SEQUENCE [LARGE SCALE GENOMIC DNA]</scope>
    <source>
        <strain evidence="6 7">SRRC1468</strain>
    </source>
</reference>
<sequence>MKSAIIPVLLLVATTAFGSSTRGIENLIQRRLPKHAHEFRFSLVNDTRGETVNDSYVVSPMHDGKILVEGNSLSALSRGLHRFFTDIAEVDFYWFIGNRLDALSSFPRLSETLVGESVVPWRYHFNTVTFSYTTAFWSWEEWEDQLDWMALHGINLPLAWVGVEKVIVEVFRELGLTDKEIATFLSGPAFQSWNRLGNIQGSWGGDLPYSWIESQFQLQKKIIARMVELGMMPILPAFTGFVPQAITRVLPNSTVVAGSRWNGFQSEYTNDTFLEPFDTAFADLQTRFISKQRDLYGNITRFYTLDQYNENDPYSGDVDYLESIGRSTWESLKTADPEAIWVMQGWLFTSNSRFWTNERIEAYLSGVKVDTDMLILDLFSESSPQWQRTNSYYGKSWVWCQLHGYGGNMGLYGQIMNITQNPIEALANSSSLVGFGLTMEGQEGNEIVYDLLLDQAWSSTPIDTETYFENWVTRRYAGVHSLPKGLYQAWETLRSTVYNNTHLSITAVTKSILELKPSTSGLVNRTGHHATTMTYDPSVVVSAWDLLCQAATTEPSLWGNPSFQYDMVDVTRQVLSNEFITRYNSLVALYLDTNATSGEINAVGGKLIELLSTLDAALSTNDNFLLSRWTQSARSRAPATQEKVADFYEYNARNQITLWGPRGEISDYASKTWSGLVSSYYIPRWAMFVSYLASTPTESYNQTVFDTMLLDFELEWQYAKLTTPRTQGNLQTVLGKVSRILSIEE</sequence>
<feature type="domain" description="Alpha-N-acetylglucosaminidase tim-barrel" evidence="3">
    <location>
        <begin position="122"/>
        <end position="458"/>
    </location>
</feature>
<dbReference type="InterPro" id="IPR024732">
    <property type="entry name" value="NAGLU_C"/>
</dbReference>
<dbReference type="Gene3D" id="3.20.20.80">
    <property type="entry name" value="Glycosidases"/>
    <property type="match status" value="1"/>
</dbReference>
<dbReference type="InterPro" id="IPR007781">
    <property type="entry name" value="NAGLU"/>
</dbReference>
<dbReference type="Pfam" id="PF05089">
    <property type="entry name" value="NAGLU"/>
    <property type="match status" value="1"/>
</dbReference>
<evidence type="ECO:0000259" key="5">
    <source>
        <dbReference type="Pfam" id="PF12972"/>
    </source>
</evidence>
<feature type="domain" description="Alpha-N-acetylglucosaminidase N-terminal" evidence="4">
    <location>
        <begin position="23"/>
        <end position="107"/>
    </location>
</feature>
<dbReference type="GO" id="GO:0016787">
    <property type="term" value="F:hydrolase activity"/>
    <property type="evidence" value="ECO:0007669"/>
    <property type="project" value="UniProtKB-KW"/>
</dbReference>
<comment type="caution">
    <text evidence="6">The sequence shown here is derived from an EMBL/GenBank/DDBJ whole genome shotgun (WGS) entry which is preliminary data.</text>
</comment>
<dbReference type="InterPro" id="IPR017853">
    <property type="entry name" value="GH"/>
</dbReference>
<dbReference type="Gene3D" id="1.20.120.670">
    <property type="entry name" value="N-acetyl-b-d-glucoasminidase"/>
    <property type="match status" value="1"/>
</dbReference>
<dbReference type="STRING" id="308745.A0A0F8TXE7"/>